<dbReference type="Proteomes" id="UP000298763">
    <property type="component" value="Chromosome"/>
</dbReference>
<name>A0A4P8HL45_9BURK</name>
<reference evidence="2 3" key="1">
    <citation type="submission" date="2019-05" db="EMBL/GenBank/DDBJ databases">
        <title>Draft Genome Sequences of Six Type Strains of the Genus Massilia.</title>
        <authorList>
            <person name="Miess H."/>
            <person name="Frediansyhah A."/>
            <person name="Gross H."/>
        </authorList>
    </citation>
    <scope>NUCLEOTIDE SEQUENCE [LARGE SCALE GENOMIC DNA]</scope>
    <source>
        <strain evidence="2 3">DSMZ 26121</strain>
    </source>
</reference>
<dbReference type="OrthoDB" id="8756642at2"/>
<dbReference type="EMBL" id="JACHXS010000003">
    <property type="protein sequence ID" value="MBB3221164.1"/>
    <property type="molecule type" value="Genomic_DNA"/>
</dbReference>
<evidence type="ECO:0000313" key="4">
    <source>
        <dbReference type="Proteomes" id="UP000584325"/>
    </source>
</evidence>
<keyword evidence="3" id="KW-1185">Reference proteome</keyword>
<evidence type="ECO:0000313" key="2">
    <source>
        <dbReference type="EMBL" id="QCP10357.1"/>
    </source>
</evidence>
<protein>
    <submittedName>
        <fullName evidence="1">Uncharacterized protein</fullName>
    </submittedName>
</protein>
<dbReference type="EMBL" id="CP040017">
    <property type="protein sequence ID" value="QCP10357.1"/>
    <property type="molecule type" value="Genomic_DNA"/>
</dbReference>
<sequence>MHELISQLLRLYLPAGAAVPDGLEQHLAGETIRALDLASDGTVRTLVIPFDWRKDGGGTEQWERLCAVANALQGELGLPAPAVSISGAAGFRLWLSFESPLPVATAQHFLDLLRAAYFPELARPAQGWLAPVEMPPCRNPATGKWAAFIHPGMGASFADEPALEMMPPTAAQTAFLQGLQSIGAAQFQHALDVLQPALDVAQPPSGPAAAPALPAAAPPLGSDAVPPGLLLKDATLEDIVRFLHAKNIEPTFRHLLPLRL</sequence>
<dbReference type="RefSeq" id="WP_137313241.1">
    <property type="nucleotide sequence ID" value="NZ_CP040017.1"/>
</dbReference>
<evidence type="ECO:0000313" key="3">
    <source>
        <dbReference type="Proteomes" id="UP000298763"/>
    </source>
</evidence>
<organism evidence="1 4">
    <name type="scientific">Pseudoduganella umbonata</name>
    <dbReference type="NCBI Taxonomy" id="864828"/>
    <lineage>
        <taxon>Bacteria</taxon>
        <taxon>Pseudomonadati</taxon>
        <taxon>Pseudomonadota</taxon>
        <taxon>Betaproteobacteria</taxon>
        <taxon>Burkholderiales</taxon>
        <taxon>Oxalobacteraceae</taxon>
        <taxon>Telluria group</taxon>
        <taxon>Pseudoduganella</taxon>
    </lineage>
</organism>
<accession>A0A4P8HL45</accession>
<gene>
    <name evidence="2" type="ORF">FCL38_07870</name>
    <name evidence="1" type="ORF">FHS02_001971</name>
</gene>
<evidence type="ECO:0000313" key="1">
    <source>
        <dbReference type="EMBL" id="MBB3221164.1"/>
    </source>
</evidence>
<dbReference type="Proteomes" id="UP000584325">
    <property type="component" value="Unassembled WGS sequence"/>
</dbReference>
<proteinExistence type="predicted"/>
<dbReference type="AlphaFoldDB" id="A0A4P8HL45"/>
<reference evidence="1 4" key="2">
    <citation type="submission" date="2020-08" db="EMBL/GenBank/DDBJ databases">
        <title>Genomic Encyclopedia of Type Strains, Phase III (KMG-III): the genomes of soil and plant-associated and newly described type strains.</title>
        <authorList>
            <person name="Whitman W."/>
        </authorList>
    </citation>
    <scope>NUCLEOTIDE SEQUENCE [LARGE SCALE GENOMIC DNA]</scope>
    <source>
        <strain evidence="1 4">CECT 7753</strain>
    </source>
</reference>